<accession>A0A812RCC1</accession>
<feature type="region of interest" description="Disordered" evidence="1">
    <location>
        <begin position="52"/>
        <end position="74"/>
    </location>
</feature>
<organism evidence="2 3">
    <name type="scientific">Symbiodinium pilosum</name>
    <name type="common">Dinoflagellate</name>
    <dbReference type="NCBI Taxonomy" id="2952"/>
    <lineage>
        <taxon>Eukaryota</taxon>
        <taxon>Sar</taxon>
        <taxon>Alveolata</taxon>
        <taxon>Dinophyceae</taxon>
        <taxon>Suessiales</taxon>
        <taxon>Symbiodiniaceae</taxon>
        <taxon>Symbiodinium</taxon>
    </lineage>
</organism>
<dbReference type="EMBL" id="CAJNIZ010019831">
    <property type="protein sequence ID" value="CAE7431927.1"/>
    <property type="molecule type" value="Genomic_DNA"/>
</dbReference>
<evidence type="ECO:0000313" key="2">
    <source>
        <dbReference type="EMBL" id="CAE7431927.1"/>
    </source>
</evidence>
<gene>
    <name evidence="2" type="ORF">SPIL2461_LOCUS10566</name>
</gene>
<comment type="caution">
    <text evidence="2">The sequence shown here is derived from an EMBL/GenBank/DDBJ whole genome shotgun (WGS) entry which is preliminary data.</text>
</comment>
<evidence type="ECO:0000256" key="1">
    <source>
        <dbReference type="SAM" id="MobiDB-lite"/>
    </source>
</evidence>
<evidence type="ECO:0000313" key="3">
    <source>
        <dbReference type="Proteomes" id="UP000649617"/>
    </source>
</evidence>
<keyword evidence="3" id="KW-1185">Reference proteome</keyword>
<name>A0A812RCC1_SYMPI</name>
<dbReference type="AlphaFoldDB" id="A0A812RCC1"/>
<feature type="non-terminal residue" evidence="2">
    <location>
        <position position="135"/>
    </location>
</feature>
<protein>
    <submittedName>
        <fullName evidence="2">Uncharacterized protein</fullName>
    </submittedName>
</protein>
<dbReference type="Proteomes" id="UP000649617">
    <property type="component" value="Unassembled WGS sequence"/>
</dbReference>
<sequence>FAYAYPSTADLSVFAEARAEEFWQALHVSDPEHSMHMARMRRALTRAQALTKAQDEQPVYAQPAPPVPFPGDSQQNVRANVWAEHAPPRLDASTVAQLQASFRANYPEKTPGFGGAIKWVPWQMRLSSKQYQDIN</sequence>
<reference evidence="2" key="1">
    <citation type="submission" date="2021-02" db="EMBL/GenBank/DDBJ databases">
        <authorList>
            <person name="Dougan E. K."/>
            <person name="Rhodes N."/>
            <person name="Thang M."/>
            <person name="Chan C."/>
        </authorList>
    </citation>
    <scope>NUCLEOTIDE SEQUENCE</scope>
</reference>
<proteinExistence type="predicted"/>